<dbReference type="SUPFAM" id="SSF49899">
    <property type="entry name" value="Concanavalin A-like lectins/glucanases"/>
    <property type="match status" value="1"/>
</dbReference>
<gene>
    <name evidence="2" type="ORF">BU16DRAFT_475500</name>
</gene>
<dbReference type="AlphaFoldDB" id="A0A6A6REY4"/>
<feature type="non-terminal residue" evidence="2">
    <location>
        <position position="1"/>
    </location>
</feature>
<dbReference type="PROSITE" id="PS51762">
    <property type="entry name" value="GH16_2"/>
    <property type="match status" value="1"/>
</dbReference>
<dbReference type="PANTHER" id="PTHR10963">
    <property type="entry name" value="GLYCOSYL HYDROLASE-RELATED"/>
    <property type="match status" value="1"/>
</dbReference>
<dbReference type="InterPro" id="IPR000757">
    <property type="entry name" value="Beta-glucanase-like"/>
</dbReference>
<dbReference type="InterPro" id="IPR013320">
    <property type="entry name" value="ConA-like_dom_sf"/>
</dbReference>
<evidence type="ECO:0000259" key="1">
    <source>
        <dbReference type="PROSITE" id="PS51762"/>
    </source>
</evidence>
<dbReference type="OrthoDB" id="192832at2759"/>
<proteinExistence type="predicted"/>
<dbReference type="Gene3D" id="2.60.120.200">
    <property type="match status" value="1"/>
</dbReference>
<reference evidence="2" key="1">
    <citation type="journal article" date="2020" name="Stud. Mycol.">
        <title>101 Dothideomycetes genomes: a test case for predicting lifestyles and emergence of pathogens.</title>
        <authorList>
            <person name="Haridas S."/>
            <person name="Albert R."/>
            <person name="Binder M."/>
            <person name="Bloem J."/>
            <person name="Labutti K."/>
            <person name="Salamov A."/>
            <person name="Andreopoulos B."/>
            <person name="Baker S."/>
            <person name="Barry K."/>
            <person name="Bills G."/>
            <person name="Bluhm B."/>
            <person name="Cannon C."/>
            <person name="Castanera R."/>
            <person name="Culley D."/>
            <person name="Daum C."/>
            <person name="Ezra D."/>
            <person name="Gonzalez J."/>
            <person name="Henrissat B."/>
            <person name="Kuo A."/>
            <person name="Liang C."/>
            <person name="Lipzen A."/>
            <person name="Lutzoni F."/>
            <person name="Magnuson J."/>
            <person name="Mondo S."/>
            <person name="Nolan M."/>
            <person name="Ohm R."/>
            <person name="Pangilinan J."/>
            <person name="Park H.-J."/>
            <person name="Ramirez L."/>
            <person name="Alfaro M."/>
            <person name="Sun H."/>
            <person name="Tritt A."/>
            <person name="Yoshinaga Y."/>
            <person name="Zwiers L.-H."/>
            <person name="Turgeon B."/>
            <person name="Goodwin S."/>
            <person name="Spatafora J."/>
            <person name="Crous P."/>
            <person name="Grigoriev I."/>
        </authorList>
    </citation>
    <scope>NUCLEOTIDE SEQUENCE</scope>
    <source>
        <strain evidence="2">CBS 269.34</strain>
    </source>
</reference>
<evidence type="ECO:0000313" key="2">
    <source>
        <dbReference type="EMBL" id="KAF2502976.1"/>
    </source>
</evidence>
<dbReference type="GO" id="GO:0004553">
    <property type="term" value="F:hydrolase activity, hydrolyzing O-glycosyl compounds"/>
    <property type="evidence" value="ECO:0007669"/>
    <property type="project" value="InterPro"/>
</dbReference>
<evidence type="ECO:0000313" key="3">
    <source>
        <dbReference type="Proteomes" id="UP000799750"/>
    </source>
</evidence>
<protein>
    <submittedName>
        <fullName evidence="2">Hyaluronidase</fullName>
    </submittedName>
</protein>
<dbReference type="EMBL" id="MU004181">
    <property type="protein sequence ID" value="KAF2502976.1"/>
    <property type="molecule type" value="Genomic_DNA"/>
</dbReference>
<feature type="domain" description="GH16" evidence="1">
    <location>
        <begin position="6"/>
        <end position="258"/>
    </location>
</feature>
<organism evidence="2 3">
    <name type="scientific">Lophium mytilinum</name>
    <dbReference type="NCBI Taxonomy" id="390894"/>
    <lineage>
        <taxon>Eukaryota</taxon>
        <taxon>Fungi</taxon>
        <taxon>Dikarya</taxon>
        <taxon>Ascomycota</taxon>
        <taxon>Pezizomycotina</taxon>
        <taxon>Dothideomycetes</taxon>
        <taxon>Pleosporomycetidae</taxon>
        <taxon>Mytilinidiales</taxon>
        <taxon>Mytilinidiaceae</taxon>
        <taxon>Lophium</taxon>
    </lineage>
</organism>
<dbReference type="Proteomes" id="UP000799750">
    <property type="component" value="Unassembled WGS sequence"/>
</dbReference>
<keyword evidence="3" id="KW-1185">Reference proteome</keyword>
<dbReference type="SMR" id="A0A6A6REY4"/>
<dbReference type="PANTHER" id="PTHR10963:SF24">
    <property type="entry name" value="GLYCOSIDASE C21B10.07-RELATED"/>
    <property type="match status" value="1"/>
</dbReference>
<dbReference type="GO" id="GO:0009251">
    <property type="term" value="P:glucan catabolic process"/>
    <property type="evidence" value="ECO:0007669"/>
    <property type="project" value="TreeGrafter"/>
</dbReference>
<name>A0A6A6REY4_9PEZI</name>
<sequence>AYTVKKTWDASNFFDEFNFYSDVDPTHGFVNYVNKHTALNAGLAKITNGKVRIGADSNSVLDPNAKRGRKSVRLESKAQFDHGLLIGDFDHLPGSACGIWPSFWVIDLDSDVSEGKPYSEIDIIEGVALQDYNEISLYTSQHCTLAVNNKHELGTSPSLDCVQNADETLPGCGLNSPPGTFGDSFNVHNGGVWALQVEAHGIRVFFFPHGNVPSDIAAGNPNPDGWGNAVLDWKPNQCDIGKAFRRLNTVFNIAFCGDNYEGGAWGGEDWTGCGSKTRARTCEDFVAKNPGAFKEAYFVINSVKWFQK</sequence>
<dbReference type="InterPro" id="IPR050546">
    <property type="entry name" value="Glycosyl_Hydrlase_16"/>
</dbReference>
<dbReference type="Pfam" id="PF26113">
    <property type="entry name" value="GH16_XgeA"/>
    <property type="match status" value="1"/>
</dbReference>
<accession>A0A6A6REY4</accession>
<dbReference type="CDD" id="cd02181">
    <property type="entry name" value="GH16_fungal_Lam16A_glucanase"/>
    <property type="match status" value="1"/>
</dbReference>